<dbReference type="InterPro" id="IPR022495">
    <property type="entry name" value="Bud32"/>
</dbReference>
<proteinExistence type="inferred from homology"/>
<evidence type="ECO:0000256" key="7">
    <source>
        <dbReference type="ARBA" id="ARBA00022777"/>
    </source>
</evidence>
<dbReference type="InterPro" id="IPR008266">
    <property type="entry name" value="Tyr_kinase_AS"/>
</dbReference>
<dbReference type="AlphaFoldDB" id="A0A067FZR2"/>
<dbReference type="GO" id="GO:0000408">
    <property type="term" value="C:EKC/KEOPS complex"/>
    <property type="evidence" value="ECO:0007669"/>
    <property type="project" value="UniProtKB-ARBA"/>
</dbReference>
<dbReference type="SMR" id="A0A067FZR2"/>
<evidence type="ECO:0000259" key="11">
    <source>
        <dbReference type="PROSITE" id="PS50011"/>
    </source>
</evidence>
<dbReference type="PANTHER" id="PTHR12209">
    <property type="entry name" value="NON-SPECIFIC SERINE/THREONINE PROTEIN KINASE"/>
    <property type="match status" value="1"/>
</dbReference>
<dbReference type="Gene3D" id="3.30.200.20">
    <property type="entry name" value="Phosphorylase Kinase, domain 1"/>
    <property type="match status" value="1"/>
</dbReference>
<accession>A0A067FZR2</accession>
<reference evidence="12 13" key="1">
    <citation type="submission" date="2014-04" db="EMBL/GenBank/DDBJ databases">
        <authorList>
            <consortium name="International Citrus Genome Consortium"/>
            <person name="Gmitter F."/>
            <person name="Chen C."/>
            <person name="Farmerie W."/>
            <person name="Harkins T."/>
            <person name="Desany B."/>
            <person name="Mohiuddin M."/>
            <person name="Kodira C."/>
            <person name="Borodovsky M."/>
            <person name="Lomsadze A."/>
            <person name="Burns P."/>
            <person name="Jenkins J."/>
            <person name="Prochnik S."/>
            <person name="Shu S."/>
            <person name="Chapman J."/>
            <person name="Pitluck S."/>
            <person name="Schmutz J."/>
            <person name="Rokhsar D."/>
        </authorList>
    </citation>
    <scope>NUCLEOTIDE SEQUENCE</scope>
</reference>
<dbReference type="GO" id="GO:0005524">
    <property type="term" value="F:ATP binding"/>
    <property type="evidence" value="ECO:0007669"/>
    <property type="project" value="UniProtKB-KW"/>
</dbReference>
<dbReference type="Gene3D" id="1.10.510.10">
    <property type="entry name" value="Transferase(Phosphotransferase) domain 1"/>
    <property type="match status" value="1"/>
</dbReference>
<evidence type="ECO:0000256" key="5">
    <source>
        <dbReference type="ARBA" id="ARBA00022694"/>
    </source>
</evidence>
<dbReference type="FunFam" id="3.30.200.20:FF:000201">
    <property type="entry name" value="TP53-regulating kinase isoform X1"/>
    <property type="match status" value="1"/>
</dbReference>
<keyword evidence="5" id="KW-0819">tRNA processing</keyword>
<evidence type="ECO:0000256" key="4">
    <source>
        <dbReference type="ARBA" id="ARBA00022679"/>
    </source>
</evidence>
<dbReference type="SUPFAM" id="SSF56112">
    <property type="entry name" value="Protein kinase-like (PK-like)"/>
    <property type="match status" value="1"/>
</dbReference>
<evidence type="ECO:0000256" key="9">
    <source>
        <dbReference type="ARBA" id="ARBA00047899"/>
    </source>
</evidence>
<evidence type="ECO:0000256" key="6">
    <source>
        <dbReference type="ARBA" id="ARBA00022741"/>
    </source>
</evidence>
<organism evidence="12 13">
    <name type="scientific">Citrus sinensis</name>
    <name type="common">Sweet orange</name>
    <name type="synonym">Citrus aurantium var. sinensis</name>
    <dbReference type="NCBI Taxonomy" id="2711"/>
    <lineage>
        <taxon>Eukaryota</taxon>
        <taxon>Viridiplantae</taxon>
        <taxon>Streptophyta</taxon>
        <taxon>Embryophyta</taxon>
        <taxon>Tracheophyta</taxon>
        <taxon>Spermatophyta</taxon>
        <taxon>Magnoliopsida</taxon>
        <taxon>eudicotyledons</taxon>
        <taxon>Gunneridae</taxon>
        <taxon>Pentapetalae</taxon>
        <taxon>rosids</taxon>
        <taxon>malvids</taxon>
        <taxon>Sapindales</taxon>
        <taxon>Rutaceae</taxon>
        <taxon>Aurantioideae</taxon>
        <taxon>Citrus</taxon>
    </lineage>
</organism>
<keyword evidence="8" id="KW-0067">ATP-binding</keyword>
<dbReference type="NCBIfam" id="TIGR03724">
    <property type="entry name" value="arch_bud32"/>
    <property type="match status" value="1"/>
</dbReference>
<dbReference type="GO" id="GO:0004674">
    <property type="term" value="F:protein serine/threonine kinase activity"/>
    <property type="evidence" value="ECO:0007669"/>
    <property type="project" value="UniProtKB-KW"/>
</dbReference>
<keyword evidence="3" id="KW-0723">Serine/threonine-protein kinase</keyword>
<dbReference type="PANTHER" id="PTHR12209:SF0">
    <property type="entry name" value="EKC_KEOPS COMPLEX SUBUNIT TP53RK"/>
    <property type="match status" value="1"/>
</dbReference>
<comment type="similarity">
    <text evidence="1">Belongs to the protein kinase superfamily. BUD32 family.</text>
</comment>
<dbReference type="Pfam" id="PF00069">
    <property type="entry name" value="Pkinase"/>
    <property type="match status" value="1"/>
</dbReference>
<comment type="catalytic activity">
    <reaction evidence="10">
        <text>L-seryl-[protein] + ATP = O-phospho-L-seryl-[protein] + ADP + H(+)</text>
        <dbReference type="Rhea" id="RHEA:17989"/>
        <dbReference type="Rhea" id="RHEA-COMP:9863"/>
        <dbReference type="Rhea" id="RHEA-COMP:11604"/>
        <dbReference type="ChEBI" id="CHEBI:15378"/>
        <dbReference type="ChEBI" id="CHEBI:29999"/>
        <dbReference type="ChEBI" id="CHEBI:30616"/>
        <dbReference type="ChEBI" id="CHEBI:83421"/>
        <dbReference type="ChEBI" id="CHEBI:456216"/>
        <dbReference type="EC" id="2.7.11.1"/>
    </reaction>
</comment>
<dbReference type="InterPro" id="IPR000719">
    <property type="entry name" value="Prot_kinase_dom"/>
</dbReference>
<gene>
    <name evidence="12" type="ORF">CISIN_1g027265mg</name>
</gene>
<evidence type="ECO:0000256" key="1">
    <source>
        <dbReference type="ARBA" id="ARBA00010630"/>
    </source>
</evidence>
<sequence length="193" mass="21362">MEITANSEDGSLILIKQGAEARVFESTFVGRRCVVKERFSKKYRHPSLDSKITLKRLNAEARCMTKARRLGVSTPVLYAVDPVQHTLTFEYVEGPSVKDIFLEFGLHGIMEEQLEDIALQIGNAIAKLHDGGLIHGDLTTSNMLIRSGKNQLVLIDFGLSFTSTLPEDKAVDLYVLERALLSLHSSCGNVVSQ</sequence>
<evidence type="ECO:0000256" key="8">
    <source>
        <dbReference type="ARBA" id="ARBA00022840"/>
    </source>
</evidence>
<dbReference type="Proteomes" id="UP000027120">
    <property type="component" value="Unassembled WGS sequence"/>
</dbReference>
<evidence type="ECO:0000256" key="2">
    <source>
        <dbReference type="ARBA" id="ARBA00012513"/>
    </source>
</evidence>
<protein>
    <recommendedName>
        <fullName evidence="2">non-specific serine/threonine protein kinase</fullName>
        <ecNumber evidence="2">2.7.11.1</ecNumber>
    </recommendedName>
</protein>
<keyword evidence="7" id="KW-0418">Kinase</keyword>
<name>A0A067FZR2_CITSI</name>
<comment type="catalytic activity">
    <reaction evidence="9">
        <text>L-threonyl-[protein] + ATP = O-phospho-L-threonyl-[protein] + ADP + H(+)</text>
        <dbReference type="Rhea" id="RHEA:46608"/>
        <dbReference type="Rhea" id="RHEA-COMP:11060"/>
        <dbReference type="Rhea" id="RHEA-COMP:11605"/>
        <dbReference type="ChEBI" id="CHEBI:15378"/>
        <dbReference type="ChEBI" id="CHEBI:30013"/>
        <dbReference type="ChEBI" id="CHEBI:30616"/>
        <dbReference type="ChEBI" id="CHEBI:61977"/>
        <dbReference type="ChEBI" id="CHEBI:456216"/>
        <dbReference type="EC" id="2.7.11.1"/>
    </reaction>
</comment>
<feature type="domain" description="Protein kinase" evidence="11">
    <location>
        <begin position="9"/>
        <end position="193"/>
    </location>
</feature>
<keyword evidence="6" id="KW-0547">Nucleotide-binding</keyword>
<dbReference type="InterPro" id="IPR011009">
    <property type="entry name" value="Kinase-like_dom_sf"/>
</dbReference>
<keyword evidence="4" id="KW-0808">Transferase</keyword>
<evidence type="ECO:0000256" key="3">
    <source>
        <dbReference type="ARBA" id="ARBA00022527"/>
    </source>
</evidence>
<dbReference type="EC" id="2.7.11.1" evidence="2"/>
<evidence type="ECO:0000256" key="10">
    <source>
        <dbReference type="ARBA" id="ARBA00048679"/>
    </source>
</evidence>
<dbReference type="PROSITE" id="PS50011">
    <property type="entry name" value="PROTEIN_KINASE_DOM"/>
    <property type="match status" value="1"/>
</dbReference>
<evidence type="ECO:0000313" key="12">
    <source>
        <dbReference type="EMBL" id="KDO68666.1"/>
    </source>
</evidence>
<keyword evidence="13" id="KW-1185">Reference proteome</keyword>
<dbReference type="EMBL" id="KK784894">
    <property type="protein sequence ID" value="KDO68666.1"/>
    <property type="molecule type" value="Genomic_DNA"/>
</dbReference>
<dbReference type="GO" id="GO:0008033">
    <property type="term" value="P:tRNA processing"/>
    <property type="evidence" value="ECO:0007669"/>
    <property type="project" value="UniProtKB-KW"/>
</dbReference>
<dbReference type="PROSITE" id="PS00109">
    <property type="entry name" value="PROTEIN_KINASE_TYR"/>
    <property type="match status" value="1"/>
</dbReference>
<evidence type="ECO:0000313" key="13">
    <source>
        <dbReference type="Proteomes" id="UP000027120"/>
    </source>
</evidence>